<keyword evidence="4" id="KW-1185">Reference proteome</keyword>
<dbReference type="Gene3D" id="3.20.20.140">
    <property type="entry name" value="Metal-dependent hydrolases"/>
    <property type="match status" value="1"/>
</dbReference>
<dbReference type="GO" id="GO:0005829">
    <property type="term" value="C:cytosol"/>
    <property type="evidence" value="ECO:0007669"/>
    <property type="project" value="TreeGrafter"/>
</dbReference>
<dbReference type="CDD" id="cd01310">
    <property type="entry name" value="TatD_DNAse"/>
    <property type="match status" value="1"/>
</dbReference>
<dbReference type="PANTHER" id="PTHR46124">
    <property type="entry name" value="D-AMINOACYL-TRNA DEACYLASE"/>
    <property type="match status" value="1"/>
</dbReference>
<dbReference type="Proteomes" id="UP000190637">
    <property type="component" value="Unassembled WGS sequence"/>
</dbReference>
<proteinExistence type="predicted"/>
<accession>A0A1T4SZ62</accession>
<dbReference type="OrthoDB" id="9810005at2"/>
<dbReference type="InterPro" id="IPR001130">
    <property type="entry name" value="TatD-like"/>
</dbReference>
<name>A0A1T4SZ62_9ACTN</name>
<feature type="binding site" evidence="1">
    <location>
        <position position="229"/>
    </location>
    <ligand>
        <name>a divalent metal cation</name>
        <dbReference type="ChEBI" id="CHEBI:60240"/>
        <label>2</label>
    </ligand>
</feature>
<dbReference type="GO" id="GO:0046872">
    <property type="term" value="F:metal ion binding"/>
    <property type="evidence" value="ECO:0007669"/>
    <property type="project" value="UniProtKB-KW"/>
</dbReference>
<protein>
    <submittedName>
        <fullName evidence="3">TatD DNase family protein</fullName>
    </submittedName>
</protein>
<dbReference type="SUPFAM" id="SSF51556">
    <property type="entry name" value="Metallo-dependent hydrolases"/>
    <property type="match status" value="1"/>
</dbReference>
<evidence type="ECO:0000256" key="1">
    <source>
        <dbReference type="PIRSR" id="PIRSR005902-1"/>
    </source>
</evidence>
<dbReference type="EMBL" id="FUWS01000012">
    <property type="protein sequence ID" value="SKA33513.1"/>
    <property type="molecule type" value="Genomic_DNA"/>
</dbReference>
<evidence type="ECO:0000256" key="2">
    <source>
        <dbReference type="SAM" id="MobiDB-lite"/>
    </source>
</evidence>
<dbReference type="AlphaFoldDB" id="A0A1T4SZ62"/>
<keyword evidence="1" id="KW-0479">Metal-binding</keyword>
<dbReference type="PIRSF" id="PIRSF005902">
    <property type="entry name" value="DNase_TatD"/>
    <property type="match status" value="1"/>
</dbReference>
<dbReference type="FunFam" id="3.20.20.140:FF:000048">
    <property type="entry name" value="AraC family transcriptional regulator"/>
    <property type="match status" value="1"/>
</dbReference>
<evidence type="ECO:0000313" key="4">
    <source>
        <dbReference type="Proteomes" id="UP000190637"/>
    </source>
</evidence>
<feature type="region of interest" description="Disordered" evidence="2">
    <location>
        <begin position="19"/>
        <end position="47"/>
    </location>
</feature>
<gene>
    <name evidence="3" type="ORF">SAMN02745673_04218</name>
</gene>
<dbReference type="InterPro" id="IPR032466">
    <property type="entry name" value="Metal_Hydrolase"/>
</dbReference>
<feature type="binding site" evidence="1">
    <location>
        <position position="205"/>
    </location>
    <ligand>
        <name>a divalent metal cation</name>
        <dbReference type="ChEBI" id="CHEBI:60240"/>
        <label>2</label>
    </ligand>
</feature>
<organism evidence="3 4">
    <name type="scientific">Marinactinospora thermotolerans DSM 45154</name>
    <dbReference type="NCBI Taxonomy" id="1122192"/>
    <lineage>
        <taxon>Bacteria</taxon>
        <taxon>Bacillati</taxon>
        <taxon>Actinomycetota</taxon>
        <taxon>Actinomycetes</taxon>
        <taxon>Streptosporangiales</taxon>
        <taxon>Nocardiopsidaceae</taxon>
        <taxon>Marinactinospora</taxon>
    </lineage>
</organism>
<feature type="binding site" evidence="1">
    <location>
        <position position="168"/>
    </location>
    <ligand>
        <name>a divalent metal cation</name>
        <dbReference type="ChEBI" id="CHEBI:60240"/>
        <label>1</label>
    </ligand>
</feature>
<dbReference type="PANTHER" id="PTHR46124:SF2">
    <property type="entry name" value="D-AMINOACYL-TRNA DEACYLASE"/>
    <property type="match status" value="1"/>
</dbReference>
<dbReference type="STRING" id="1122192.SAMN02745673_04218"/>
<dbReference type="GO" id="GO:0016788">
    <property type="term" value="F:hydrolase activity, acting on ester bonds"/>
    <property type="evidence" value="ECO:0007669"/>
    <property type="project" value="InterPro"/>
</dbReference>
<sequence>MTRVPAEAVRNALARPSIDWTSVSTSKRSGEAVRNRNAQTPPPAPEPLRIPVADSHTHMDMQTPDVPDIIAAAAAVGVTPLIQVGVDLPSSQWAADVAARHETVWAAVALHPNEAPRIVHGDGAPGVEPDDTDWAGKRRPAGGMAALEDALAEIDRLAALPQVRAVGETGLDYFRTGPEGVRAQQESFRRHIDIARRHDLAVMIHDRDAHDDVLRVLEEEGAPRTVIFHCFSGDARMAKVCADRGYFMSFAGNVTFASAEPLREAARVAPSELILVETDAPFLTPKPYRGRPNAPYLIPHTLRSLAQTKDMAEDELASAVAANAVRAFGLA</sequence>
<feature type="binding site" evidence="1">
    <location>
        <position position="58"/>
    </location>
    <ligand>
        <name>a divalent metal cation</name>
        <dbReference type="ChEBI" id="CHEBI:60240"/>
        <label>1</label>
    </ligand>
</feature>
<reference evidence="3 4" key="1">
    <citation type="submission" date="2017-02" db="EMBL/GenBank/DDBJ databases">
        <authorList>
            <person name="Peterson S.W."/>
        </authorList>
    </citation>
    <scope>NUCLEOTIDE SEQUENCE [LARGE SCALE GENOMIC DNA]</scope>
    <source>
        <strain evidence="3 4">DSM 45154</strain>
    </source>
</reference>
<feature type="binding site" evidence="1">
    <location>
        <position position="279"/>
    </location>
    <ligand>
        <name>a divalent metal cation</name>
        <dbReference type="ChEBI" id="CHEBI:60240"/>
        <label>1</label>
    </ligand>
</feature>
<evidence type="ECO:0000313" key="3">
    <source>
        <dbReference type="EMBL" id="SKA33513.1"/>
    </source>
</evidence>
<feature type="binding site" evidence="1">
    <location>
        <position position="56"/>
    </location>
    <ligand>
        <name>a divalent metal cation</name>
        <dbReference type="ChEBI" id="CHEBI:60240"/>
        <label>1</label>
    </ligand>
</feature>
<dbReference type="Pfam" id="PF01026">
    <property type="entry name" value="TatD_DNase"/>
    <property type="match status" value="1"/>
</dbReference>